<reference evidence="2 3" key="1">
    <citation type="journal article" date="2023" name="Mol. Biol. Evol.">
        <title>Genomics of Secondarily Temperate Adaptation in the Only Non-Antarctic Icefish.</title>
        <authorList>
            <person name="Rivera-Colon A.G."/>
            <person name="Rayamajhi N."/>
            <person name="Minhas B.F."/>
            <person name="Madrigal G."/>
            <person name="Bilyk K.T."/>
            <person name="Yoon V."/>
            <person name="Hune M."/>
            <person name="Gregory S."/>
            <person name="Cheng C.H.C."/>
            <person name="Catchen J.M."/>
        </authorList>
    </citation>
    <scope>NUCLEOTIDE SEQUENCE [LARGE SCALE GENOMIC DNA]</scope>
    <source>
        <tissue evidence="2">White muscle</tissue>
    </source>
</reference>
<evidence type="ECO:0000256" key="1">
    <source>
        <dbReference type="SAM" id="MobiDB-lite"/>
    </source>
</evidence>
<name>A0AAN8E5N2_CHAGU</name>
<proteinExistence type="predicted"/>
<keyword evidence="3" id="KW-1185">Reference proteome</keyword>
<accession>A0AAN8E5N2</accession>
<dbReference type="AlphaFoldDB" id="A0AAN8E5N2"/>
<comment type="caution">
    <text evidence="2">The sequence shown here is derived from an EMBL/GenBank/DDBJ whole genome shotgun (WGS) entry which is preliminary data.</text>
</comment>
<dbReference type="Proteomes" id="UP001331515">
    <property type="component" value="Unassembled WGS sequence"/>
</dbReference>
<organism evidence="2 3">
    <name type="scientific">Champsocephalus gunnari</name>
    <name type="common">Mackerel icefish</name>
    <dbReference type="NCBI Taxonomy" id="52237"/>
    <lineage>
        <taxon>Eukaryota</taxon>
        <taxon>Metazoa</taxon>
        <taxon>Chordata</taxon>
        <taxon>Craniata</taxon>
        <taxon>Vertebrata</taxon>
        <taxon>Euteleostomi</taxon>
        <taxon>Actinopterygii</taxon>
        <taxon>Neopterygii</taxon>
        <taxon>Teleostei</taxon>
        <taxon>Neoteleostei</taxon>
        <taxon>Acanthomorphata</taxon>
        <taxon>Eupercaria</taxon>
        <taxon>Perciformes</taxon>
        <taxon>Notothenioidei</taxon>
        <taxon>Channichthyidae</taxon>
        <taxon>Champsocephalus</taxon>
    </lineage>
</organism>
<dbReference type="EMBL" id="JAURVH010001513">
    <property type="protein sequence ID" value="KAK5935636.1"/>
    <property type="molecule type" value="Genomic_DNA"/>
</dbReference>
<evidence type="ECO:0000313" key="2">
    <source>
        <dbReference type="EMBL" id="KAK5935636.1"/>
    </source>
</evidence>
<evidence type="ECO:0000313" key="3">
    <source>
        <dbReference type="Proteomes" id="UP001331515"/>
    </source>
</evidence>
<gene>
    <name evidence="2" type="ORF">CgunFtcFv8_020983</name>
</gene>
<sequence length="114" mass="12281">MSTLSVTDIPDVGRDESKVFDGASELQLDCMVEEGSGSTAMKHGGLLSLADLSRPDDFPAPPTQRLIPDRHKQPSAGGAERHQVGPWICRGHTRQLRWPASEEEEGACAEDAGQ</sequence>
<feature type="region of interest" description="Disordered" evidence="1">
    <location>
        <begin position="52"/>
        <end position="86"/>
    </location>
</feature>
<protein>
    <submittedName>
        <fullName evidence="2">Uncharacterized protein</fullName>
    </submittedName>
</protein>